<feature type="transmembrane region" description="Helical" evidence="1">
    <location>
        <begin position="21"/>
        <end position="39"/>
    </location>
</feature>
<keyword evidence="1" id="KW-0472">Membrane</keyword>
<dbReference type="EMBL" id="HBUF01606419">
    <property type="protein sequence ID" value="CAG6777668.1"/>
    <property type="molecule type" value="Transcribed_RNA"/>
</dbReference>
<organism evidence="2">
    <name type="scientific">Cacopsylla melanoneura</name>
    <dbReference type="NCBI Taxonomy" id="428564"/>
    <lineage>
        <taxon>Eukaryota</taxon>
        <taxon>Metazoa</taxon>
        <taxon>Ecdysozoa</taxon>
        <taxon>Arthropoda</taxon>
        <taxon>Hexapoda</taxon>
        <taxon>Insecta</taxon>
        <taxon>Pterygota</taxon>
        <taxon>Neoptera</taxon>
        <taxon>Paraneoptera</taxon>
        <taxon>Hemiptera</taxon>
        <taxon>Sternorrhyncha</taxon>
        <taxon>Psylloidea</taxon>
        <taxon>Psyllidae</taxon>
        <taxon>Psyllinae</taxon>
        <taxon>Cacopsylla</taxon>
    </lineage>
</organism>
<evidence type="ECO:0000256" key="1">
    <source>
        <dbReference type="SAM" id="Phobius"/>
    </source>
</evidence>
<evidence type="ECO:0000313" key="2">
    <source>
        <dbReference type="EMBL" id="CAG6777668.1"/>
    </source>
</evidence>
<dbReference type="AlphaFoldDB" id="A0A8D9B325"/>
<name>A0A8D9B325_9HEMI</name>
<protein>
    <submittedName>
        <fullName evidence="2">Uncharacterized protein</fullName>
    </submittedName>
</protein>
<feature type="transmembrane region" description="Helical" evidence="1">
    <location>
        <begin position="85"/>
        <end position="108"/>
    </location>
</feature>
<sequence length="130" mass="15135">MLETTDRIESNNTIRSNSIHIFLITVTANVFFQHNTNFFNILPENRLCVHHPPLSSSSFVLLSILSFLFYIFFFYIFFYSLPSFFFLQFCLISIYAPSSPFCSTSFSFPLPSFFFSFFRADSRLASSCQS</sequence>
<proteinExistence type="predicted"/>
<keyword evidence="1" id="KW-0812">Transmembrane</keyword>
<accession>A0A8D9B325</accession>
<keyword evidence="1" id="KW-1133">Transmembrane helix</keyword>
<feature type="transmembrane region" description="Helical" evidence="1">
    <location>
        <begin position="59"/>
        <end position="78"/>
    </location>
</feature>
<reference evidence="2" key="1">
    <citation type="submission" date="2021-05" db="EMBL/GenBank/DDBJ databases">
        <authorList>
            <person name="Alioto T."/>
            <person name="Alioto T."/>
            <person name="Gomez Garrido J."/>
        </authorList>
    </citation>
    <scope>NUCLEOTIDE SEQUENCE</scope>
</reference>